<feature type="region of interest" description="Disordered" evidence="1">
    <location>
        <begin position="97"/>
        <end position="139"/>
    </location>
</feature>
<evidence type="ECO:0000259" key="2">
    <source>
        <dbReference type="Pfam" id="PF19493"/>
    </source>
</evidence>
<reference evidence="3 4" key="1">
    <citation type="submission" date="2022-06" db="EMBL/GenBank/DDBJ databases">
        <title>Genomic Encyclopedia of Archaeal and Bacterial Type Strains, Phase II (KMG-II): from individual species to whole genera.</title>
        <authorList>
            <person name="Goeker M."/>
        </authorList>
    </citation>
    <scope>NUCLEOTIDE SEQUENCE [LARGE SCALE GENOMIC DNA]</scope>
    <source>
        <strain evidence="3 4">DSM 40477</strain>
    </source>
</reference>
<dbReference type="InterPro" id="IPR045794">
    <property type="entry name" value="Trypco1"/>
</dbReference>
<dbReference type="Proteomes" id="UP001205311">
    <property type="component" value="Unassembled WGS sequence"/>
</dbReference>
<name>A0ABT1HUK7_STRSD</name>
<proteinExistence type="predicted"/>
<dbReference type="Pfam" id="PF19493">
    <property type="entry name" value="Trypco1"/>
    <property type="match status" value="1"/>
</dbReference>
<feature type="domain" description="Trypsin-co-occurring" evidence="2">
    <location>
        <begin position="7"/>
        <end position="103"/>
    </location>
</feature>
<evidence type="ECO:0000313" key="3">
    <source>
        <dbReference type="EMBL" id="MCP2259178.1"/>
    </source>
</evidence>
<protein>
    <recommendedName>
        <fullName evidence="2">Trypsin-co-occurring domain-containing protein</fullName>
    </recommendedName>
</protein>
<comment type="caution">
    <text evidence="3">The sequence shown here is derived from an EMBL/GenBank/DDBJ whole genome shotgun (WGS) entry which is preliminary data.</text>
</comment>
<evidence type="ECO:0000256" key="1">
    <source>
        <dbReference type="SAM" id="MobiDB-lite"/>
    </source>
</evidence>
<accession>A0ABT1HUK7</accession>
<dbReference type="RefSeq" id="WP_253670083.1">
    <property type="nucleotide sequence ID" value="NZ_JAMTCP010000014.1"/>
</dbReference>
<dbReference type="NCBIfam" id="NF041216">
    <property type="entry name" value="CU044_2847_fam"/>
    <property type="match status" value="1"/>
</dbReference>
<keyword evidence="4" id="KW-1185">Reference proteome</keyword>
<evidence type="ECO:0000313" key="4">
    <source>
        <dbReference type="Proteomes" id="UP001205311"/>
    </source>
</evidence>
<dbReference type="EMBL" id="JAMTCP010000014">
    <property type="protein sequence ID" value="MCP2259178.1"/>
    <property type="molecule type" value="Genomic_DNA"/>
</dbReference>
<feature type="compositionally biased region" description="Basic and acidic residues" evidence="1">
    <location>
        <begin position="97"/>
        <end position="112"/>
    </location>
</feature>
<sequence length="139" mass="15116">MTELVRFPLENGGVVTIEVDEEPRVARASRQGEVLREAKVYFERALGEVRNAAAAALGQFQRMARRPDEVEIKFSVKMDAKIGAVIANTGAQGQFEVKLKWQRPADDRRPVQEETNDGDGSPAPCGEPSTGGTDGQTST</sequence>
<organism evidence="3 4">
    <name type="scientific">Streptoalloteichus tenebrarius (strain ATCC 17920 / DSM 40477 / JCM 4838 / CBS 697.72 / NBRC 16177 / NCIMB 11028 / NRRL B-12390 / A12253. 1 / ISP 5477)</name>
    <name type="common">Streptomyces tenebrarius</name>
    <dbReference type="NCBI Taxonomy" id="1933"/>
    <lineage>
        <taxon>Bacteria</taxon>
        <taxon>Bacillati</taxon>
        <taxon>Actinomycetota</taxon>
        <taxon>Actinomycetes</taxon>
        <taxon>Pseudonocardiales</taxon>
        <taxon>Pseudonocardiaceae</taxon>
        <taxon>Streptoalloteichus</taxon>
    </lineage>
</organism>
<gene>
    <name evidence="3" type="ORF">LX15_002879</name>
</gene>